<keyword evidence="2" id="KW-1185">Reference proteome</keyword>
<dbReference type="EMBL" id="ML977560">
    <property type="protein sequence ID" value="KAF2006429.1"/>
    <property type="molecule type" value="Genomic_DNA"/>
</dbReference>
<reference evidence="1" key="1">
    <citation type="journal article" date="2020" name="Stud. Mycol.">
        <title>101 Dothideomycetes genomes: a test case for predicting lifestyles and emergence of pathogens.</title>
        <authorList>
            <person name="Haridas S."/>
            <person name="Albert R."/>
            <person name="Binder M."/>
            <person name="Bloem J."/>
            <person name="Labutti K."/>
            <person name="Salamov A."/>
            <person name="Andreopoulos B."/>
            <person name="Baker S."/>
            <person name="Barry K."/>
            <person name="Bills G."/>
            <person name="Bluhm B."/>
            <person name="Cannon C."/>
            <person name="Castanera R."/>
            <person name="Culley D."/>
            <person name="Daum C."/>
            <person name="Ezra D."/>
            <person name="Gonzalez J."/>
            <person name="Henrissat B."/>
            <person name="Kuo A."/>
            <person name="Liang C."/>
            <person name="Lipzen A."/>
            <person name="Lutzoni F."/>
            <person name="Magnuson J."/>
            <person name="Mondo S."/>
            <person name="Nolan M."/>
            <person name="Ohm R."/>
            <person name="Pangilinan J."/>
            <person name="Park H.-J."/>
            <person name="Ramirez L."/>
            <person name="Alfaro M."/>
            <person name="Sun H."/>
            <person name="Tritt A."/>
            <person name="Yoshinaga Y."/>
            <person name="Zwiers L.-H."/>
            <person name="Turgeon B."/>
            <person name="Goodwin S."/>
            <person name="Spatafora J."/>
            <person name="Crous P."/>
            <person name="Grigoriev I."/>
        </authorList>
    </citation>
    <scope>NUCLEOTIDE SEQUENCE</scope>
    <source>
        <strain evidence="1">CBS 123094</strain>
    </source>
</reference>
<dbReference type="AlphaFoldDB" id="A0A6A5X019"/>
<protein>
    <submittedName>
        <fullName evidence="1">Uncharacterized protein</fullName>
    </submittedName>
</protein>
<accession>A0A6A5X019</accession>
<evidence type="ECO:0000313" key="2">
    <source>
        <dbReference type="Proteomes" id="UP000799779"/>
    </source>
</evidence>
<gene>
    <name evidence="1" type="ORF">P154DRAFT_259037</name>
</gene>
<proteinExistence type="predicted"/>
<name>A0A6A5X019_9PLEO</name>
<sequence length="172" mass="18623">MSQNVGRVFAAPARPSVICNSTEATSSSLPLGNNDIIGSNSCDRGAHLRPLPSNTTHHSTHPAARRLFAGCPSHNQTSSQRRWSRVQASDGAGFVPGNFGDNGGRSLLRWELGQGSRNSGLSTELHGRRMDGMISLMILLYDIRRWSVEKGDCGLRAIGTKGPLARESLRWT</sequence>
<dbReference type="Proteomes" id="UP000799779">
    <property type="component" value="Unassembled WGS sequence"/>
</dbReference>
<organism evidence="1 2">
    <name type="scientific">Amniculicola lignicola CBS 123094</name>
    <dbReference type="NCBI Taxonomy" id="1392246"/>
    <lineage>
        <taxon>Eukaryota</taxon>
        <taxon>Fungi</taxon>
        <taxon>Dikarya</taxon>
        <taxon>Ascomycota</taxon>
        <taxon>Pezizomycotina</taxon>
        <taxon>Dothideomycetes</taxon>
        <taxon>Pleosporomycetidae</taxon>
        <taxon>Pleosporales</taxon>
        <taxon>Amniculicolaceae</taxon>
        <taxon>Amniculicola</taxon>
    </lineage>
</organism>
<evidence type="ECO:0000313" key="1">
    <source>
        <dbReference type="EMBL" id="KAF2006429.1"/>
    </source>
</evidence>